<name>A0A9P5NX73_GYMJU</name>
<keyword evidence="2" id="KW-1185">Reference proteome</keyword>
<accession>A0A9P5NX73</accession>
<organism evidence="1 2">
    <name type="scientific">Gymnopilus junonius</name>
    <name type="common">Spectacular rustgill mushroom</name>
    <name type="synonym">Gymnopilus spectabilis subsp. junonius</name>
    <dbReference type="NCBI Taxonomy" id="109634"/>
    <lineage>
        <taxon>Eukaryota</taxon>
        <taxon>Fungi</taxon>
        <taxon>Dikarya</taxon>
        <taxon>Basidiomycota</taxon>
        <taxon>Agaricomycotina</taxon>
        <taxon>Agaricomycetes</taxon>
        <taxon>Agaricomycetidae</taxon>
        <taxon>Agaricales</taxon>
        <taxon>Agaricineae</taxon>
        <taxon>Hymenogastraceae</taxon>
        <taxon>Gymnopilus</taxon>
    </lineage>
</organism>
<evidence type="ECO:0000313" key="2">
    <source>
        <dbReference type="Proteomes" id="UP000724874"/>
    </source>
</evidence>
<reference evidence="1" key="1">
    <citation type="submission" date="2020-11" db="EMBL/GenBank/DDBJ databases">
        <authorList>
            <consortium name="DOE Joint Genome Institute"/>
            <person name="Ahrendt S."/>
            <person name="Riley R."/>
            <person name="Andreopoulos W."/>
            <person name="LaButti K."/>
            <person name="Pangilinan J."/>
            <person name="Ruiz-duenas F.J."/>
            <person name="Barrasa J.M."/>
            <person name="Sanchez-Garcia M."/>
            <person name="Camarero S."/>
            <person name="Miyauchi S."/>
            <person name="Serrano A."/>
            <person name="Linde D."/>
            <person name="Babiker R."/>
            <person name="Drula E."/>
            <person name="Ayuso-Fernandez I."/>
            <person name="Pacheco R."/>
            <person name="Padilla G."/>
            <person name="Ferreira P."/>
            <person name="Barriuso J."/>
            <person name="Kellner H."/>
            <person name="Castanera R."/>
            <person name="Alfaro M."/>
            <person name="Ramirez L."/>
            <person name="Pisabarro A.G."/>
            <person name="Kuo A."/>
            <person name="Tritt A."/>
            <person name="Lipzen A."/>
            <person name="He G."/>
            <person name="Yan M."/>
            <person name="Ng V."/>
            <person name="Cullen D."/>
            <person name="Martin F."/>
            <person name="Rosso M.-N."/>
            <person name="Henrissat B."/>
            <person name="Hibbett D."/>
            <person name="Martinez A.T."/>
            <person name="Grigoriev I.V."/>
        </authorList>
    </citation>
    <scope>NUCLEOTIDE SEQUENCE</scope>
    <source>
        <strain evidence="1">AH 44721</strain>
    </source>
</reference>
<comment type="caution">
    <text evidence="1">The sequence shown here is derived from an EMBL/GenBank/DDBJ whole genome shotgun (WGS) entry which is preliminary data.</text>
</comment>
<dbReference type="AlphaFoldDB" id="A0A9P5NX73"/>
<dbReference type="OrthoDB" id="3101144at2759"/>
<gene>
    <name evidence="1" type="ORF">CPB84DRAFT_1744753</name>
</gene>
<dbReference type="Proteomes" id="UP000724874">
    <property type="component" value="Unassembled WGS sequence"/>
</dbReference>
<protein>
    <submittedName>
        <fullName evidence="1">Uncharacterized protein</fullName>
    </submittedName>
</protein>
<proteinExistence type="predicted"/>
<dbReference type="EMBL" id="JADNYJ010000016">
    <property type="protein sequence ID" value="KAF8906952.1"/>
    <property type="molecule type" value="Genomic_DNA"/>
</dbReference>
<evidence type="ECO:0000313" key="1">
    <source>
        <dbReference type="EMBL" id="KAF8906952.1"/>
    </source>
</evidence>
<sequence>MGKEVTIVKTTIPSKTFRVSGYRKVFRIFYSTLFEPKSNIGSTGDIYLLETGHKLAIFWKRLREDRVTTVWREFGGRGYDIPHPVNGNLVLRGTCHGKYPHWCCHSSDDDNLEEASRQFLKDHGHGSAIYPIDITLNSDFESTLGSPSTTIDLTIGTTLLVTFAQVHSFK</sequence>